<dbReference type="InterPro" id="IPR050706">
    <property type="entry name" value="Cyclic-di-GMP_PDE-like"/>
</dbReference>
<evidence type="ECO:0000259" key="4">
    <source>
        <dbReference type="PROSITE" id="PS50887"/>
    </source>
</evidence>
<dbReference type="STRING" id="745411.B3C1_18602"/>
<dbReference type="PANTHER" id="PTHR33121:SF32">
    <property type="entry name" value="RNASE E SPECIFICITY FACTOR CSRD"/>
    <property type="match status" value="1"/>
</dbReference>
<feature type="domain" description="EAL" evidence="3">
    <location>
        <begin position="373"/>
        <end position="613"/>
    </location>
</feature>
<dbReference type="InterPro" id="IPR043128">
    <property type="entry name" value="Rev_trsase/Diguanyl_cyclase"/>
</dbReference>
<protein>
    <submittedName>
        <fullName evidence="5">Regulatory protein CsrD</fullName>
    </submittedName>
</protein>
<evidence type="ECO:0000313" key="5">
    <source>
        <dbReference type="EMBL" id="EKE67448.1"/>
    </source>
</evidence>
<proteinExistence type="predicted"/>
<dbReference type="AlphaFoldDB" id="K2IX26"/>
<dbReference type="InterPro" id="IPR001633">
    <property type="entry name" value="EAL_dom"/>
</dbReference>
<keyword evidence="6" id="KW-1185">Reference proteome</keyword>
<dbReference type="Proteomes" id="UP000006755">
    <property type="component" value="Unassembled WGS sequence"/>
</dbReference>
<feature type="coiled-coil region" evidence="1">
    <location>
        <begin position="173"/>
        <end position="200"/>
    </location>
</feature>
<feature type="transmembrane region" description="Helical" evidence="2">
    <location>
        <begin position="119"/>
        <end position="141"/>
    </location>
</feature>
<keyword evidence="2" id="KW-0472">Membrane</keyword>
<keyword evidence="1" id="KW-0175">Coiled coil</keyword>
<evidence type="ECO:0000256" key="1">
    <source>
        <dbReference type="SAM" id="Coils"/>
    </source>
</evidence>
<sequence length="613" mass="68134">MEKRLPFLGCLLLALLLTLAGVRWLMDVLAHQQHDNHMLAKARQLARVVTLYPEAPPLPLWDALTADADVKAAALYVDGKLRLQSSHGELGQGNYQRVELQLPAQRRLSLIFEHHPLPWPMMLAILSPLALGVGAMLWLVLRLDHRQRRLQAGVSALEDAAASQTSPPGNEVLPKTSALLASQQQRIAQLEAQQAQLDGLMHSAAWLDDETGLGNRLFFEQRLATWLQELEGNRIGCLMLLELSGLERLGSDALSSGRQQLVALLQDKASQWPDAVLGRLDEDEYGLVMPQMSGRDGQLFVQQLLKDIERLGLPKGFPQQDWLHLGWTLYQAGDEVSALLEQAAMALRAAQLQGDNAAMAANAEGIPQVETGSVRWRTLLEQVLAKRNLRLVVEPVHMLEGDLHHLRVRAQLKDPKGQLIDDSVFMPMACRVGQEEALTRLCLELLLAKLGQARSRGQRLSFRICVDALLKPGFLRWLQLALMEVRDALPNLMLTVTEFELSQYGKPLGDALRQLGTLGLGVMIERLGQHSQRSDWQGVKPRVIKLHGSLVRHLERNSDQQLWIQRLVQKAVDCQAEVLAAGITSNEERRCLQRLGVSGGEGPLFGRGAQDPL</sequence>
<dbReference type="OrthoDB" id="5894408at2"/>
<dbReference type="SMART" id="SM00052">
    <property type="entry name" value="EAL"/>
    <property type="match status" value="1"/>
</dbReference>
<dbReference type="RefSeq" id="WP_008486749.1">
    <property type="nucleotide sequence ID" value="NZ_AMRI01000041.1"/>
</dbReference>
<dbReference type="GO" id="GO:0071111">
    <property type="term" value="F:cyclic-guanylate-specific phosphodiesterase activity"/>
    <property type="evidence" value="ECO:0007669"/>
    <property type="project" value="InterPro"/>
</dbReference>
<dbReference type="InterPro" id="IPR029787">
    <property type="entry name" value="Nucleotide_cyclase"/>
</dbReference>
<dbReference type="Gene3D" id="3.30.70.270">
    <property type="match status" value="1"/>
</dbReference>
<gene>
    <name evidence="5" type="ORF">B3C1_18602</name>
</gene>
<evidence type="ECO:0000313" key="6">
    <source>
        <dbReference type="Proteomes" id="UP000006755"/>
    </source>
</evidence>
<dbReference type="PROSITE" id="PS50887">
    <property type="entry name" value="GGDEF"/>
    <property type="match status" value="1"/>
</dbReference>
<dbReference type="InterPro" id="IPR000160">
    <property type="entry name" value="GGDEF_dom"/>
</dbReference>
<name>K2IX26_9GAMM</name>
<dbReference type="SUPFAM" id="SSF141868">
    <property type="entry name" value="EAL domain-like"/>
    <property type="match status" value="1"/>
</dbReference>
<accession>K2IX26</accession>
<dbReference type="EMBL" id="AMRI01000041">
    <property type="protein sequence ID" value="EKE67448.1"/>
    <property type="molecule type" value="Genomic_DNA"/>
</dbReference>
<dbReference type="eggNOG" id="COG2200">
    <property type="taxonomic scope" value="Bacteria"/>
</dbReference>
<evidence type="ECO:0000259" key="3">
    <source>
        <dbReference type="PROSITE" id="PS50883"/>
    </source>
</evidence>
<reference evidence="5 6" key="1">
    <citation type="journal article" date="2012" name="J. Bacteriol.">
        <title>Genome Sequence of Gallaecimonas xiamenensis Type Strain 3-C-1.</title>
        <authorList>
            <person name="Lai Q."/>
            <person name="Wang L."/>
            <person name="Wang W."/>
            <person name="Shao Z."/>
        </authorList>
    </citation>
    <scope>NUCLEOTIDE SEQUENCE [LARGE SCALE GENOMIC DNA]</scope>
    <source>
        <strain evidence="5 6">3-C-1</strain>
    </source>
</reference>
<dbReference type="InterPro" id="IPR035919">
    <property type="entry name" value="EAL_sf"/>
</dbReference>
<keyword evidence="2" id="KW-0812">Transmembrane</keyword>
<evidence type="ECO:0000256" key="2">
    <source>
        <dbReference type="SAM" id="Phobius"/>
    </source>
</evidence>
<dbReference type="Pfam" id="PF00990">
    <property type="entry name" value="GGDEF"/>
    <property type="match status" value="1"/>
</dbReference>
<feature type="domain" description="GGDEF" evidence="4">
    <location>
        <begin position="234"/>
        <end position="363"/>
    </location>
</feature>
<dbReference type="Pfam" id="PF00563">
    <property type="entry name" value="EAL"/>
    <property type="match status" value="1"/>
</dbReference>
<comment type="caution">
    <text evidence="5">The sequence shown here is derived from an EMBL/GenBank/DDBJ whole genome shotgun (WGS) entry which is preliminary data.</text>
</comment>
<organism evidence="5 6">
    <name type="scientific">Gallaecimonas xiamenensis 3-C-1</name>
    <dbReference type="NCBI Taxonomy" id="745411"/>
    <lineage>
        <taxon>Bacteria</taxon>
        <taxon>Pseudomonadati</taxon>
        <taxon>Pseudomonadota</taxon>
        <taxon>Gammaproteobacteria</taxon>
        <taxon>Enterobacterales</taxon>
        <taxon>Gallaecimonadaceae</taxon>
        <taxon>Gallaecimonas</taxon>
    </lineage>
</organism>
<dbReference type="PROSITE" id="PS50883">
    <property type="entry name" value="EAL"/>
    <property type="match status" value="1"/>
</dbReference>
<dbReference type="eggNOG" id="COG2199">
    <property type="taxonomic scope" value="Bacteria"/>
</dbReference>
<dbReference type="SMART" id="SM00267">
    <property type="entry name" value="GGDEF"/>
    <property type="match status" value="1"/>
</dbReference>
<dbReference type="PANTHER" id="PTHR33121">
    <property type="entry name" value="CYCLIC DI-GMP PHOSPHODIESTERASE PDEF"/>
    <property type="match status" value="1"/>
</dbReference>
<dbReference type="PATRIC" id="fig|745411.4.peg.3647"/>
<keyword evidence="2" id="KW-1133">Transmembrane helix</keyword>
<dbReference type="Gene3D" id="3.20.20.450">
    <property type="entry name" value="EAL domain"/>
    <property type="match status" value="1"/>
</dbReference>
<dbReference type="SUPFAM" id="SSF55073">
    <property type="entry name" value="Nucleotide cyclase"/>
    <property type="match status" value="1"/>
</dbReference>